<evidence type="ECO:0000313" key="3">
    <source>
        <dbReference type="Proteomes" id="UP000490800"/>
    </source>
</evidence>
<evidence type="ECO:0000313" key="2">
    <source>
        <dbReference type="EMBL" id="MVP00774.1"/>
    </source>
</evidence>
<dbReference type="PANTHER" id="PTHR43155:SF2">
    <property type="entry name" value="CYCLIC DI-GMP PHOSPHODIESTERASE PA4108"/>
    <property type="match status" value="1"/>
</dbReference>
<dbReference type="InterPro" id="IPR003607">
    <property type="entry name" value="HD/PDEase_dom"/>
</dbReference>
<dbReference type="PANTHER" id="PTHR43155">
    <property type="entry name" value="CYCLIC DI-GMP PHOSPHODIESTERASE PA4108-RELATED"/>
    <property type="match status" value="1"/>
</dbReference>
<comment type="caution">
    <text evidence="2">The sequence shown here is derived from an EMBL/GenBank/DDBJ whole genome shotgun (WGS) entry which is preliminary data.</text>
</comment>
<protein>
    <submittedName>
        <fullName evidence="2">HD domain-containing protein</fullName>
    </submittedName>
</protein>
<dbReference type="AlphaFoldDB" id="A0A7X3K020"/>
<proteinExistence type="predicted"/>
<reference evidence="2 3" key="1">
    <citation type="journal article" date="2019" name="Microorganisms">
        <title>Paenibacillus lutrae sp. nov., A Chitinolytic Species Isolated from A River Otter in Castril Natural Park, Granada, Spain.</title>
        <authorList>
            <person name="Rodriguez M."/>
            <person name="Reina J.C."/>
            <person name="Bejar V."/>
            <person name="Llamas I."/>
        </authorList>
    </citation>
    <scope>NUCLEOTIDE SEQUENCE [LARGE SCALE GENOMIC DNA]</scope>
    <source>
        <strain evidence="2 3">N10</strain>
    </source>
</reference>
<keyword evidence="3" id="KW-1185">Reference proteome</keyword>
<dbReference type="SUPFAM" id="SSF109604">
    <property type="entry name" value="HD-domain/PDEase-like"/>
    <property type="match status" value="1"/>
</dbReference>
<gene>
    <name evidence="2" type="ORF">EDM21_14780</name>
</gene>
<dbReference type="InterPro" id="IPR037522">
    <property type="entry name" value="HD_GYP_dom"/>
</dbReference>
<evidence type="ECO:0000259" key="1">
    <source>
        <dbReference type="PROSITE" id="PS51832"/>
    </source>
</evidence>
<feature type="domain" description="HD-GYP" evidence="1">
    <location>
        <begin position="116"/>
        <end position="312"/>
    </location>
</feature>
<name>A0A7X3K020_9BACL</name>
<dbReference type="Pfam" id="PF13487">
    <property type="entry name" value="HD_5"/>
    <property type="match status" value="1"/>
</dbReference>
<dbReference type="RefSeq" id="WP_157336522.1">
    <property type="nucleotide sequence ID" value="NZ_RHLK01000007.1"/>
</dbReference>
<dbReference type="Proteomes" id="UP000490800">
    <property type="component" value="Unassembled WGS sequence"/>
</dbReference>
<sequence>MRTVSVSQINAGDKLAESINSRFGQVLFYKGRILTERDLEILRAFLISTVSIESKSIVSKEEGTATEHSAATASSSGTSFDQEYDKMLQLLRKVFGLALGNAELPVLEMRNCLQNLIDAGDYQILSFTPRNYHVRDFLYHDSIMVSLTSYQLAQWHGLPQRDWMQIALAGLLHDIGNVKIDPGLLTKPTKLTNTEFEEVRKHALYGYNLLKPVAALNEGVKLSALQHHEREDGSGYPLGLKNDQIHLYAKVVAVADIFHAMTNHRHHQEAISPYLVLEQLSEDSFGRMDPALVRTFINKVTSFHTGTVVKLNDNRIGEIIFSDRAYPTRPWVNINGTIVNLTLERNLYIQDVIQLR</sequence>
<dbReference type="SMART" id="SM00471">
    <property type="entry name" value="HDc"/>
    <property type="match status" value="1"/>
</dbReference>
<organism evidence="2 3">
    <name type="scientific">Paenibacillus lutrae</name>
    <dbReference type="NCBI Taxonomy" id="2078573"/>
    <lineage>
        <taxon>Bacteria</taxon>
        <taxon>Bacillati</taxon>
        <taxon>Bacillota</taxon>
        <taxon>Bacilli</taxon>
        <taxon>Bacillales</taxon>
        <taxon>Paenibacillaceae</taxon>
        <taxon>Paenibacillus</taxon>
    </lineage>
</organism>
<accession>A0A7X3K020</accession>
<dbReference type="Gene3D" id="1.10.3210.10">
    <property type="entry name" value="Hypothetical protein af1432"/>
    <property type="match status" value="1"/>
</dbReference>
<dbReference type="EMBL" id="RHLK01000007">
    <property type="protein sequence ID" value="MVP00774.1"/>
    <property type="molecule type" value="Genomic_DNA"/>
</dbReference>
<dbReference type="OrthoDB" id="9759601at2"/>
<dbReference type="PROSITE" id="PS51832">
    <property type="entry name" value="HD_GYP"/>
    <property type="match status" value="1"/>
</dbReference>
<dbReference type="CDD" id="cd00077">
    <property type="entry name" value="HDc"/>
    <property type="match status" value="1"/>
</dbReference>